<evidence type="ECO:0000313" key="11">
    <source>
        <dbReference type="Proteomes" id="UP000092713"/>
    </source>
</evidence>
<dbReference type="SUPFAM" id="SSF111369">
    <property type="entry name" value="HlyD-like secretion proteins"/>
    <property type="match status" value="1"/>
</dbReference>
<dbReference type="Gene3D" id="1.10.287.470">
    <property type="entry name" value="Helix hairpin bin"/>
    <property type="match status" value="1"/>
</dbReference>
<feature type="transmembrane region" description="Helical" evidence="5">
    <location>
        <begin position="25"/>
        <end position="43"/>
    </location>
</feature>
<name>A0A1A7BVJ2_9BURK</name>
<evidence type="ECO:0000256" key="3">
    <source>
        <dbReference type="ARBA" id="ARBA00022448"/>
    </source>
</evidence>
<comment type="similarity">
    <text evidence="2">Belongs to the membrane fusion protein (MFP) (TC 8.A.1) family.</text>
</comment>
<evidence type="ECO:0000259" key="9">
    <source>
        <dbReference type="Pfam" id="PF25967"/>
    </source>
</evidence>
<dbReference type="PANTHER" id="PTHR30469:SF33">
    <property type="entry name" value="SLR1207 PROTEIN"/>
    <property type="match status" value="1"/>
</dbReference>
<accession>A0A1A7BVJ2</accession>
<dbReference type="InterPro" id="IPR058792">
    <property type="entry name" value="Beta-barrel_RND_2"/>
</dbReference>
<protein>
    <submittedName>
        <fullName evidence="10">RND family efflux transporter, MFP subunit</fullName>
    </submittedName>
</protein>
<dbReference type="Pfam" id="PF25876">
    <property type="entry name" value="HH_MFP_RND"/>
    <property type="match status" value="1"/>
</dbReference>
<dbReference type="RefSeq" id="WP_065309809.1">
    <property type="nucleotide sequence ID" value="NZ_LOCQ01000060.1"/>
</dbReference>
<evidence type="ECO:0000256" key="2">
    <source>
        <dbReference type="ARBA" id="ARBA00009477"/>
    </source>
</evidence>
<gene>
    <name evidence="10" type="ORF">ASR47_1003243</name>
</gene>
<keyword evidence="4" id="KW-0175">Coiled coil</keyword>
<dbReference type="FunFam" id="2.40.30.170:FF:000010">
    <property type="entry name" value="Efflux RND transporter periplasmic adaptor subunit"/>
    <property type="match status" value="1"/>
</dbReference>
<dbReference type="GO" id="GO:1990281">
    <property type="term" value="C:efflux pump complex"/>
    <property type="evidence" value="ECO:0007669"/>
    <property type="project" value="TreeGrafter"/>
</dbReference>
<dbReference type="PANTHER" id="PTHR30469">
    <property type="entry name" value="MULTIDRUG RESISTANCE PROTEIN MDTA"/>
    <property type="match status" value="1"/>
</dbReference>
<evidence type="ECO:0000259" key="8">
    <source>
        <dbReference type="Pfam" id="PF25954"/>
    </source>
</evidence>
<keyword evidence="3" id="KW-0813">Transport</keyword>
<dbReference type="Pfam" id="PF25967">
    <property type="entry name" value="RND-MFP_C"/>
    <property type="match status" value="1"/>
</dbReference>
<evidence type="ECO:0000259" key="6">
    <source>
        <dbReference type="Pfam" id="PF25876"/>
    </source>
</evidence>
<dbReference type="Pfam" id="PF25954">
    <property type="entry name" value="Beta-barrel_RND_2"/>
    <property type="match status" value="1"/>
</dbReference>
<organism evidence="10 11">
    <name type="scientific">Janthinobacterium psychrotolerans</name>
    <dbReference type="NCBI Taxonomy" id="1747903"/>
    <lineage>
        <taxon>Bacteria</taxon>
        <taxon>Pseudomonadati</taxon>
        <taxon>Pseudomonadota</taxon>
        <taxon>Betaproteobacteria</taxon>
        <taxon>Burkholderiales</taxon>
        <taxon>Oxalobacteraceae</taxon>
        <taxon>Janthinobacterium</taxon>
    </lineage>
</organism>
<evidence type="ECO:0000256" key="5">
    <source>
        <dbReference type="SAM" id="Phobius"/>
    </source>
</evidence>
<dbReference type="Gene3D" id="2.40.30.170">
    <property type="match status" value="1"/>
</dbReference>
<evidence type="ECO:0000259" key="7">
    <source>
        <dbReference type="Pfam" id="PF25917"/>
    </source>
</evidence>
<dbReference type="InterPro" id="IPR058624">
    <property type="entry name" value="MdtA-like_HH"/>
</dbReference>
<dbReference type="EMBL" id="LOCQ01000060">
    <property type="protein sequence ID" value="OBV37581.1"/>
    <property type="molecule type" value="Genomic_DNA"/>
</dbReference>
<dbReference type="InterPro" id="IPR006143">
    <property type="entry name" value="RND_pump_MFP"/>
</dbReference>
<dbReference type="Gene3D" id="2.40.50.100">
    <property type="match status" value="1"/>
</dbReference>
<evidence type="ECO:0000256" key="1">
    <source>
        <dbReference type="ARBA" id="ARBA00004196"/>
    </source>
</evidence>
<reference evidence="10 11" key="1">
    <citation type="submission" date="2016-04" db="EMBL/GenBank/DDBJ databases">
        <title>Draft genome sequence of Janthinobacterium psychrotolerans sp. nov., isolated from freshwater sediments in Denmark.</title>
        <authorList>
            <person name="Gong X."/>
            <person name="Skrivergaard S."/>
            <person name="Korsgaard B.S."/>
            <person name="Schreiber L."/>
            <person name="Marshall I.P."/>
            <person name="Finster K."/>
            <person name="Schramm A."/>
        </authorList>
    </citation>
    <scope>NUCLEOTIDE SEQUENCE [LARGE SCALE GENOMIC DNA]</scope>
    <source>
        <strain evidence="10 11">S3-2</strain>
    </source>
</reference>
<dbReference type="GO" id="GO:0015562">
    <property type="term" value="F:efflux transmembrane transporter activity"/>
    <property type="evidence" value="ECO:0007669"/>
    <property type="project" value="TreeGrafter"/>
</dbReference>
<comment type="caution">
    <text evidence="10">The sequence shown here is derived from an EMBL/GenBank/DDBJ whole genome shotgun (WGS) entry which is preliminary data.</text>
</comment>
<dbReference type="AlphaFoldDB" id="A0A1A7BVJ2"/>
<keyword evidence="5" id="KW-1133">Transmembrane helix</keyword>
<dbReference type="Gene3D" id="2.40.420.20">
    <property type="match status" value="1"/>
</dbReference>
<dbReference type="NCBIfam" id="TIGR01730">
    <property type="entry name" value="RND_mfp"/>
    <property type="match status" value="1"/>
</dbReference>
<evidence type="ECO:0000256" key="4">
    <source>
        <dbReference type="SAM" id="Coils"/>
    </source>
</evidence>
<keyword evidence="5" id="KW-0472">Membrane</keyword>
<keyword evidence="5" id="KW-0812">Transmembrane</keyword>
<feature type="domain" description="Multidrug resistance protein MdtA-like alpha-helical hairpin" evidence="6">
    <location>
        <begin position="139"/>
        <end position="206"/>
    </location>
</feature>
<dbReference type="PATRIC" id="fig|1747903.4.peg.1104"/>
<proteinExistence type="inferred from homology"/>
<evidence type="ECO:0000313" key="10">
    <source>
        <dbReference type="EMBL" id="OBV37581.1"/>
    </source>
</evidence>
<feature type="domain" description="Multidrug resistance protein MdtA-like barrel-sandwich hybrid" evidence="7">
    <location>
        <begin position="98"/>
        <end position="230"/>
    </location>
</feature>
<keyword evidence="11" id="KW-1185">Reference proteome</keyword>
<feature type="coiled-coil region" evidence="4">
    <location>
        <begin position="132"/>
        <end position="159"/>
    </location>
</feature>
<feature type="domain" description="Multidrug resistance protein MdtA-like C-terminal permuted SH3" evidence="9">
    <location>
        <begin position="327"/>
        <end position="385"/>
    </location>
</feature>
<feature type="domain" description="CusB-like beta-barrel" evidence="8">
    <location>
        <begin position="246"/>
        <end position="319"/>
    </location>
</feature>
<dbReference type="Pfam" id="PF25917">
    <property type="entry name" value="BSH_RND"/>
    <property type="match status" value="1"/>
</dbReference>
<dbReference type="STRING" id="1747903.ASR47_1003243"/>
<comment type="subcellular location">
    <subcellularLocation>
        <location evidence="1">Cell envelope</location>
    </subcellularLocation>
</comment>
<dbReference type="Proteomes" id="UP000092713">
    <property type="component" value="Unassembled WGS sequence"/>
</dbReference>
<dbReference type="InterPro" id="IPR058627">
    <property type="entry name" value="MdtA-like_C"/>
</dbReference>
<dbReference type="OrthoDB" id="5502471at2"/>
<dbReference type="InterPro" id="IPR058625">
    <property type="entry name" value="MdtA-like_BSH"/>
</dbReference>
<sequence>MKNETTSPLPPLPFAATRRPRRWRAPVLILLVLGLAGGGWTVLQSKQQAAKAAQAQAAKKKEQEKAPVHELAQGDVAAITARALSVSLPLSGSLAPLNQATIKAKVSGEIRETTVQEGQQVSGGQVLLRLDAADQRARLTQQQAMLDEAQARLSMASKNEANSQALLKQKYISQTAYDTTLNSVDLARASVKSAAAMVEIARIALADTVIRAPMAGIVSKRHVQAGEKVAPDMPVYTIVNLAQLTLEAPVPSAEIPRIRIGQDVRFKVDGFGARDFGGKVARINPTTESGSRAMLVYIAVDNGDGALRGGMFAKGSIVTERSIVAPMVPLTAVRTEKQGTVVYAVVDNKVVAQAITLGLRNEDEGYAEVKEGLAPGARVIVAKLDGVKPGHGVTFGATPAAATAVATPPAAPAPKG</sequence>